<dbReference type="Pfam" id="PF10543">
    <property type="entry name" value="ORF6N"/>
    <property type="match status" value="1"/>
</dbReference>
<organism evidence="2 3">
    <name type="scientific">Blautia hansenii</name>
    <name type="common">Ruminococcus hansenii</name>
    <dbReference type="NCBI Taxonomy" id="1322"/>
    <lineage>
        <taxon>Bacteria</taxon>
        <taxon>Bacillati</taxon>
        <taxon>Bacillota</taxon>
        <taxon>Clostridia</taxon>
        <taxon>Lachnospirales</taxon>
        <taxon>Lachnospiraceae</taxon>
        <taxon>Blautia</taxon>
    </lineage>
</organism>
<proteinExistence type="predicted"/>
<protein>
    <submittedName>
        <fullName evidence="2">ORF6N domain-containing protein</fullName>
    </submittedName>
</protein>
<evidence type="ECO:0000313" key="2">
    <source>
        <dbReference type="EMBL" id="NSJ85402.1"/>
    </source>
</evidence>
<reference evidence="2 3" key="1">
    <citation type="journal article" date="2020" name="Cell Host Microbe">
        <title>Functional and Genomic Variation between Human-Derived Isolates of Lachnospiraceae Reveals Inter- and Intra-Species Diversity.</title>
        <authorList>
            <person name="Sorbara M.T."/>
            <person name="Littmann E.R."/>
            <person name="Fontana E."/>
            <person name="Moody T.U."/>
            <person name="Kohout C.E."/>
            <person name="Gjonbalaj M."/>
            <person name="Eaton V."/>
            <person name="Seok R."/>
            <person name="Leiner I.M."/>
            <person name="Pamer E.G."/>
        </authorList>
    </citation>
    <scope>NUCLEOTIDE SEQUENCE [LARGE SCALE GENOMIC DNA]</scope>
    <source>
        <strain evidence="2 3">MSK.15.26</strain>
    </source>
</reference>
<gene>
    <name evidence="2" type="ORF">G5A70_04240</name>
</gene>
<name>A0ABX2I8I8_BLAHA</name>
<comment type="caution">
    <text evidence="2">The sequence shown here is derived from an EMBL/GenBank/DDBJ whole genome shotgun (WGS) entry which is preliminary data.</text>
</comment>
<keyword evidence="3" id="KW-1185">Reference proteome</keyword>
<evidence type="ECO:0000259" key="1">
    <source>
        <dbReference type="Pfam" id="PF10543"/>
    </source>
</evidence>
<dbReference type="Proteomes" id="UP000822142">
    <property type="component" value="Unassembled WGS sequence"/>
</dbReference>
<feature type="domain" description="KilA-N DNA-binding" evidence="1">
    <location>
        <begin position="1"/>
        <end position="67"/>
    </location>
</feature>
<accession>A0ABX2I8I8</accession>
<sequence length="78" mass="9031">MDTVHKRPDGTARRNFNQNRQRFISGVDFFKVCADEIRTHKIAEISPKSNEPLTLITETGYLMLVKSFTDDFLTSDHE</sequence>
<dbReference type="EMBL" id="JAAITA010000003">
    <property type="protein sequence ID" value="NSJ85402.1"/>
    <property type="molecule type" value="Genomic_DNA"/>
</dbReference>
<evidence type="ECO:0000313" key="3">
    <source>
        <dbReference type="Proteomes" id="UP000822142"/>
    </source>
</evidence>
<dbReference type="InterPro" id="IPR018873">
    <property type="entry name" value="KilA-N_DNA-bd_domain"/>
</dbReference>